<evidence type="ECO:0000313" key="3">
    <source>
        <dbReference type="EMBL" id="SVB23529.1"/>
    </source>
</evidence>
<dbReference type="SUPFAM" id="SSF52467">
    <property type="entry name" value="DHS-like NAD/FAD-binding domain"/>
    <property type="match status" value="1"/>
</dbReference>
<dbReference type="EMBL" id="UINC01033759">
    <property type="protein sequence ID" value="SVB23529.1"/>
    <property type="molecule type" value="Genomic_DNA"/>
</dbReference>
<dbReference type="InterPro" id="IPR036982">
    <property type="entry name" value="Deoxyhypusine_synthase_sf"/>
</dbReference>
<evidence type="ECO:0000256" key="2">
    <source>
        <dbReference type="ARBA" id="ARBA00023027"/>
    </source>
</evidence>
<name>A0A382CCF0_9ZZZZ</name>
<dbReference type="InterPro" id="IPR002773">
    <property type="entry name" value="Deoxyhypusine_synthase"/>
</dbReference>
<dbReference type="InterPro" id="IPR029035">
    <property type="entry name" value="DHS-like_NAD/FAD-binding_dom"/>
</dbReference>
<sequence>ANLEEDIFNLMAHREYEIIDNWRGLQEEEEEKLYNRGMNRVTDTCIPEDVMRVLEDLLIEVWQDACDAGERKFPSEYLFQILGTPAMVSQFQINSEDSWVLAAKEAEIPVYTPGWEDSTMGNIFVANIIRRRVSDHSCVKSGTEQFQHLLEWYSDYTTEKQNDFPVGFFQIGGGIAGDFAICAAPCILQDLQKEVPAWGYFAQITDAVTSYGGYSGAVPEEKISWGKITKSTPRFSINSDASIVAPLIFGYILDD</sequence>
<dbReference type="GO" id="GO:0034038">
    <property type="term" value="F:deoxyhypusine synthase activity"/>
    <property type="evidence" value="ECO:0007669"/>
    <property type="project" value="TreeGrafter"/>
</dbReference>
<dbReference type="Gene3D" id="3.40.910.10">
    <property type="entry name" value="Deoxyhypusine synthase"/>
    <property type="match status" value="1"/>
</dbReference>
<dbReference type="PANTHER" id="PTHR11703">
    <property type="entry name" value="DEOXYHYPUSINE SYNTHASE"/>
    <property type="match status" value="1"/>
</dbReference>
<comment type="similarity">
    <text evidence="1">Belongs to the deoxyhypusine synthase family.</text>
</comment>
<organism evidence="3">
    <name type="scientific">marine metagenome</name>
    <dbReference type="NCBI Taxonomy" id="408172"/>
    <lineage>
        <taxon>unclassified sequences</taxon>
        <taxon>metagenomes</taxon>
        <taxon>ecological metagenomes</taxon>
    </lineage>
</organism>
<gene>
    <name evidence="3" type="ORF">METZ01_LOCUS176383</name>
</gene>
<evidence type="ECO:0000256" key="1">
    <source>
        <dbReference type="ARBA" id="ARBA00009892"/>
    </source>
</evidence>
<feature type="non-terminal residue" evidence="3">
    <location>
        <position position="1"/>
    </location>
</feature>
<proteinExistence type="inferred from homology"/>
<reference evidence="3" key="1">
    <citation type="submission" date="2018-05" db="EMBL/GenBank/DDBJ databases">
        <authorList>
            <person name="Lanie J.A."/>
            <person name="Ng W.-L."/>
            <person name="Kazmierczak K.M."/>
            <person name="Andrzejewski T.M."/>
            <person name="Davidsen T.M."/>
            <person name="Wayne K.J."/>
            <person name="Tettelin H."/>
            <person name="Glass J.I."/>
            <person name="Rusch D."/>
            <person name="Podicherti R."/>
            <person name="Tsui H.-C.T."/>
            <person name="Winkler M.E."/>
        </authorList>
    </citation>
    <scope>NUCLEOTIDE SEQUENCE</scope>
</reference>
<protein>
    <recommendedName>
        <fullName evidence="4">Deoxyhypusine synthase</fullName>
    </recommendedName>
</protein>
<dbReference type="AlphaFoldDB" id="A0A382CCF0"/>
<keyword evidence="2" id="KW-0520">NAD</keyword>
<dbReference type="Pfam" id="PF01916">
    <property type="entry name" value="DS"/>
    <property type="match status" value="1"/>
</dbReference>
<accession>A0A382CCF0</accession>
<evidence type="ECO:0008006" key="4">
    <source>
        <dbReference type="Google" id="ProtNLM"/>
    </source>
</evidence>
<dbReference type="GO" id="GO:0005737">
    <property type="term" value="C:cytoplasm"/>
    <property type="evidence" value="ECO:0007669"/>
    <property type="project" value="TreeGrafter"/>
</dbReference>
<dbReference type="PANTHER" id="PTHR11703:SF0">
    <property type="entry name" value="DEOXYHYPUSINE SYNTHASE"/>
    <property type="match status" value="1"/>
</dbReference>